<comment type="caution">
    <text evidence="1">The sequence shown here is derived from an EMBL/GenBank/DDBJ whole genome shotgun (WGS) entry which is preliminary data.</text>
</comment>
<organism evidence="1 2">
    <name type="scientific">Tagetes erecta</name>
    <name type="common">African marigold</name>
    <dbReference type="NCBI Taxonomy" id="13708"/>
    <lineage>
        <taxon>Eukaryota</taxon>
        <taxon>Viridiplantae</taxon>
        <taxon>Streptophyta</taxon>
        <taxon>Embryophyta</taxon>
        <taxon>Tracheophyta</taxon>
        <taxon>Spermatophyta</taxon>
        <taxon>Magnoliopsida</taxon>
        <taxon>eudicotyledons</taxon>
        <taxon>Gunneridae</taxon>
        <taxon>Pentapetalae</taxon>
        <taxon>asterids</taxon>
        <taxon>campanulids</taxon>
        <taxon>Asterales</taxon>
        <taxon>Asteraceae</taxon>
        <taxon>Asteroideae</taxon>
        <taxon>Heliantheae alliance</taxon>
        <taxon>Tageteae</taxon>
        <taxon>Tagetes</taxon>
    </lineage>
</organism>
<dbReference type="EMBL" id="JAUHHV010000009">
    <property type="protein sequence ID" value="KAK1413134.1"/>
    <property type="molecule type" value="Genomic_DNA"/>
</dbReference>
<evidence type="ECO:0000313" key="1">
    <source>
        <dbReference type="EMBL" id="KAK1413134.1"/>
    </source>
</evidence>
<name>A0AAD8NKP4_TARER</name>
<gene>
    <name evidence="1" type="ORF">QVD17_34901</name>
</gene>
<sequence>MFPPFSSSLPKKSFSLPANSFTLVKSYNTVMGPTNHNNSSSSFFQSINTTLSSSNPLHLHPPANQIQCPLLPGTNPNPSYIHPPFLHTTFLSFSLSTYNYSYY</sequence>
<keyword evidence="2" id="KW-1185">Reference proteome</keyword>
<accession>A0AAD8NKP4</accession>
<dbReference type="AlphaFoldDB" id="A0AAD8NKP4"/>
<dbReference type="Proteomes" id="UP001229421">
    <property type="component" value="Unassembled WGS sequence"/>
</dbReference>
<evidence type="ECO:0000313" key="2">
    <source>
        <dbReference type="Proteomes" id="UP001229421"/>
    </source>
</evidence>
<protein>
    <submittedName>
        <fullName evidence="1">Uncharacterized protein</fullName>
    </submittedName>
</protein>
<reference evidence="1" key="1">
    <citation type="journal article" date="2023" name="bioRxiv">
        <title>Improved chromosome-level genome assembly for marigold (Tagetes erecta).</title>
        <authorList>
            <person name="Jiang F."/>
            <person name="Yuan L."/>
            <person name="Wang S."/>
            <person name="Wang H."/>
            <person name="Xu D."/>
            <person name="Wang A."/>
            <person name="Fan W."/>
        </authorList>
    </citation>
    <scope>NUCLEOTIDE SEQUENCE</scope>
    <source>
        <strain evidence="1">WSJ</strain>
        <tissue evidence="1">Leaf</tissue>
    </source>
</reference>
<proteinExistence type="predicted"/>